<dbReference type="SUPFAM" id="SSF51126">
    <property type="entry name" value="Pectin lyase-like"/>
    <property type="match status" value="1"/>
</dbReference>
<evidence type="ECO:0000313" key="1">
    <source>
        <dbReference type="EMBL" id="KAK3265030.1"/>
    </source>
</evidence>
<gene>
    <name evidence="1" type="ORF">CYMTET_26261</name>
</gene>
<evidence type="ECO:0000313" key="2">
    <source>
        <dbReference type="Proteomes" id="UP001190700"/>
    </source>
</evidence>
<dbReference type="EMBL" id="LGRX02014194">
    <property type="protein sequence ID" value="KAK3265030.1"/>
    <property type="molecule type" value="Genomic_DNA"/>
</dbReference>
<dbReference type="Proteomes" id="UP001190700">
    <property type="component" value="Unassembled WGS sequence"/>
</dbReference>
<dbReference type="AlphaFoldDB" id="A0AAE0FSF8"/>
<organism evidence="1 2">
    <name type="scientific">Cymbomonas tetramitiformis</name>
    <dbReference type="NCBI Taxonomy" id="36881"/>
    <lineage>
        <taxon>Eukaryota</taxon>
        <taxon>Viridiplantae</taxon>
        <taxon>Chlorophyta</taxon>
        <taxon>Pyramimonadophyceae</taxon>
        <taxon>Pyramimonadales</taxon>
        <taxon>Pyramimonadaceae</taxon>
        <taxon>Cymbomonas</taxon>
    </lineage>
</organism>
<comment type="caution">
    <text evidence="1">The sequence shown here is derived from an EMBL/GenBank/DDBJ whole genome shotgun (WGS) entry which is preliminary data.</text>
</comment>
<keyword evidence="2" id="KW-1185">Reference proteome</keyword>
<accession>A0AAE0FSF8</accession>
<evidence type="ECO:0008006" key="3">
    <source>
        <dbReference type="Google" id="ProtNLM"/>
    </source>
</evidence>
<dbReference type="InterPro" id="IPR011050">
    <property type="entry name" value="Pectin_lyase_fold/virulence"/>
</dbReference>
<proteinExistence type="predicted"/>
<sequence>MHLPSPLQPISRKLLIAGSCASNGGCVVDAAGQFRVFVVTHGGKLELRGLILLRGSSSLGASVEHRLGGGLYVEGNSVAHLRNCTIEACTAEKGGGIFVGAPSQEEQCLYSRSCTQGTAPTLDLED</sequence>
<name>A0AAE0FSF8_9CHLO</name>
<protein>
    <recommendedName>
        <fullName evidence="3">Right handed beta helix domain-containing protein</fullName>
    </recommendedName>
</protein>
<reference evidence="1 2" key="1">
    <citation type="journal article" date="2015" name="Genome Biol. Evol.">
        <title>Comparative Genomics of a Bacterivorous Green Alga Reveals Evolutionary Causalities and Consequences of Phago-Mixotrophic Mode of Nutrition.</title>
        <authorList>
            <person name="Burns J.A."/>
            <person name="Paasch A."/>
            <person name="Narechania A."/>
            <person name="Kim E."/>
        </authorList>
    </citation>
    <scope>NUCLEOTIDE SEQUENCE [LARGE SCALE GENOMIC DNA]</scope>
    <source>
        <strain evidence="1 2">PLY_AMNH</strain>
    </source>
</reference>